<feature type="transmembrane region" description="Helical" evidence="5">
    <location>
        <begin position="74"/>
        <end position="94"/>
    </location>
</feature>
<organism evidence="7 8">
    <name type="scientific">Frankliniella fusca</name>
    <dbReference type="NCBI Taxonomy" id="407009"/>
    <lineage>
        <taxon>Eukaryota</taxon>
        <taxon>Metazoa</taxon>
        <taxon>Ecdysozoa</taxon>
        <taxon>Arthropoda</taxon>
        <taxon>Hexapoda</taxon>
        <taxon>Insecta</taxon>
        <taxon>Pterygota</taxon>
        <taxon>Neoptera</taxon>
        <taxon>Paraneoptera</taxon>
        <taxon>Thysanoptera</taxon>
        <taxon>Terebrantia</taxon>
        <taxon>Thripoidea</taxon>
        <taxon>Thripidae</taxon>
        <taxon>Frankliniella</taxon>
    </lineage>
</organism>
<evidence type="ECO:0000256" key="5">
    <source>
        <dbReference type="SAM" id="Phobius"/>
    </source>
</evidence>
<keyword evidence="3 5" id="KW-1133">Transmembrane helix</keyword>
<evidence type="ECO:0000259" key="6">
    <source>
        <dbReference type="Pfam" id="PF13906"/>
    </source>
</evidence>
<gene>
    <name evidence="7" type="ORF">KUF71_005163</name>
</gene>
<dbReference type="GO" id="GO:0015189">
    <property type="term" value="F:L-lysine transmembrane transporter activity"/>
    <property type="evidence" value="ECO:0007669"/>
    <property type="project" value="TreeGrafter"/>
</dbReference>
<feature type="transmembrane region" description="Helical" evidence="5">
    <location>
        <begin position="328"/>
        <end position="351"/>
    </location>
</feature>
<dbReference type="PANTHER" id="PTHR43243:SF95">
    <property type="entry name" value="LD37241P"/>
    <property type="match status" value="1"/>
</dbReference>
<dbReference type="PANTHER" id="PTHR43243">
    <property type="entry name" value="INNER MEMBRANE TRANSPORTER YGJI-RELATED"/>
    <property type="match status" value="1"/>
</dbReference>
<accession>A0AAE1I0L4</accession>
<dbReference type="Gene3D" id="1.20.1740.10">
    <property type="entry name" value="Amino acid/polyamine transporter I"/>
    <property type="match status" value="2"/>
</dbReference>
<evidence type="ECO:0000256" key="1">
    <source>
        <dbReference type="ARBA" id="ARBA00004141"/>
    </source>
</evidence>
<feature type="transmembrane region" description="Helical" evidence="5">
    <location>
        <begin position="381"/>
        <end position="399"/>
    </location>
</feature>
<evidence type="ECO:0000256" key="2">
    <source>
        <dbReference type="ARBA" id="ARBA00022692"/>
    </source>
</evidence>
<dbReference type="EMBL" id="JAHWGI010001411">
    <property type="protein sequence ID" value="KAK3930429.1"/>
    <property type="molecule type" value="Genomic_DNA"/>
</dbReference>
<dbReference type="GO" id="GO:0000064">
    <property type="term" value="F:L-ornithine transmembrane transporter activity"/>
    <property type="evidence" value="ECO:0007669"/>
    <property type="project" value="TreeGrafter"/>
</dbReference>
<feature type="transmembrane region" description="Helical" evidence="5">
    <location>
        <begin position="503"/>
        <end position="522"/>
    </location>
</feature>
<proteinExistence type="predicted"/>
<protein>
    <submittedName>
        <fullName evidence="7">High affinity cationic amino acid transporter 1</fullName>
    </submittedName>
</protein>
<comment type="subcellular location">
    <subcellularLocation>
        <location evidence="1">Membrane</location>
        <topology evidence="1">Multi-pass membrane protein</topology>
    </subcellularLocation>
</comment>
<dbReference type="Pfam" id="PF13906">
    <property type="entry name" value="AA_permease_C"/>
    <property type="match status" value="1"/>
</dbReference>
<feature type="transmembrane region" description="Helical" evidence="5">
    <location>
        <begin position="282"/>
        <end position="307"/>
    </location>
</feature>
<dbReference type="Pfam" id="PF13520">
    <property type="entry name" value="AA_permease_2"/>
    <property type="match status" value="1"/>
</dbReference>
<keyword evidence="2 5" id="KW-0812">Transmembrane</keyword>
<comment type="caution">
    <text evidence="7">The sequence shown here is derived from an EMBL/GenBank/DDBJ whole genome shotgun (WGS) entry which is preliminary data.</text>
</comment>
<evidence type="ECO:0000313" key="8">
    <source>
        <dbReference type="Proteomes" id="UP001219518"/>
    </source>
</evidence>
<reference evidence="7" key="1">
    <citation type="submission" date="2021-07" db="EMBL/GenBank/DDBJ databases">
        <authorList>
            <person name="Catto M.A."/>
            <person name="Jacobson A."/>
            <person name="Kennedy G."/>
            <person name="Labadie P."/>
            <person name="Hunt B.G."/>
            <person name="Srinivasan R."/>
        </authorList>
    </citation>
    <scope>NUCLEOTIDE SEQUENCE</scope>
    <source>
        <strain evidence="7">PL_HMW_Pooled</strain>
        <tissue evidence="7">Head</tissue>
    </source>
</reference>
<feature type="transmembrane region" description="Helical" evidence="5">
    <location>
        <begin position="561"/>
        <end position="579"/>
    </location>
</feature>
<feature type="transmembrane region" description="Helical" evidence="5">
    <location>
        <begin position="174"/>
        <end position="191"/>
    </location>
</feature>
<name>A0AAE1I0L4_9NEOP</name>
<keyword evidence="4 5" id="KW-0472">Membrane</keyword>
<feature type="transmembrane region" description="Helical" evidence="5">
    <location>
        <begin position="534"/>
        <end position="555"/>
    </location>
</feature>
<dbReference type="PIRSF" id="PIRSF006060">
    <property type="entry name" value="AA_transporter"/>
    <property type="match status" value="1"/>
</dbReference>
<dbReference type="GO" id="GO:0097638">
    <property type="term" value="P:L-arginine import across plasma membrane"/>
    <property type="evidence" value="ECO:0007669"/>
    <property type="project" value="TreeGrafter"/>
</dbReference>
<dbReference type="GO" id="GO:0061459">
    <property type="term" value="F:L-arginine transmembrane transporter activity"/>
    <property type="evidence" value="ECO:0007669"/>
    <property type="project" value="TreeGrafter"/>
</dbReference>
<evidence type="ECO:0000313" key="7">
    <source>
        <dbReference type="EMBL" id="KAK3930429.1"/>
    </source>
</evidence>
<dbReference type="GO" id="GO:0005886">
    <property type="term" value="C:plasma membrane"/>
    <property type="evidence" value="ECO:0007669"/>
    <property type="project" value="TreeGrafter"/>
</dbReference>
<dbReference type="InterPro" id="IPR002293">
    <property type="entry name" value="AA/rel_permease1"/>
</dbReference>
<dbReference type="InterPro" id="IPR029485">
    <property type="entry name" value="CAT_C"/>
</dbReference>
<dbReference type="Proteomes" id="UP001219518">
    <property type="component" value="Unassembled WGS sequence"/>
</dbReference>
<keyword evidence="8" id="KW-1185">Reference proteome</keyword>
<feature type="transmembrane region" description="Helical" evidence="5">
    <location>
        <begin position="469"/>
        <end position="491"/>
    </location>
</feature>
<evidence type="ECO:0000256" key="4">
    <source>
        <dbReference type="ARBA" id="ARBA00023136"/>
    </source>
</evidence>
<sequence>MVHNAVAAKLEGWQMAGKGLWGMASRRKRMSEEASQLARVLNLVDLTLLGVGSTLGLGVYVLAGQVANETAGPAVIVSFLLAAVSSFFAGLCYAEFAARVPKAGSAYVYAYVAVGEVAAFIIGWTLILEYAIGTASVTRGVSSYVDALAGNVISTFFNDTMPLHTQTLAEYPDFFSFAIIAVMTCLLAFGVKESSIVNNVMTFLNLATATIAVVTGAIYADPKNWSLAPHFNPTTSKTDAGGFLPYGIKGIVEGAGTCFFGFVGFDCIATTSEEAKNPRRNIPWAIVLSLTIITITYCSIAVVLTMLQPYYVLDLTKPFTVAFEGMGLYAIEWIVTVGAIFALTTSLLGTMIPLPRIMYAMAQDGLMFALFGRVNSFTKTPLIATAVAGGLSGVLALIFDLNQLIEMMSIGTLLAYTVVCMCVLILRYTDTRSRGSPPNEKSERITFGRSVAALVNWERADKPSKLTTGAAGVLVFAEILLTLALCVLLKMSGDELYNDPMPWLGPLLALLVPLVIVVVMLGQQPKTNVTHLSFSVPWLPYLPAISLFLNLYLMVNLKTETWVRFLVWMLVGTVVYFSYSLRHSTERLLEIEEKKRAAGNGVSAPPQLDELPMSALETRTHL</sequence>
<feature type="transmembrane region" description="Helical" evidence="5">
    <location>
        <begin position="106"/>
        <end position="127"/>
    </location>
</feature>
<dbReference type="AlphaFoldDB" id="A0AAE1I0L4"/>
<feature type="transmembrane region" description="Helical" evidence="5">
    <location>
        <begin position="37"/>
        <end position="62"/>
    </location>
</feature>
<feature type="domain" description="Cationic amino acid transporter C-terminal" evidence="6">
    <location>
        <begin position="534"/>
        <end position="584"/>
    </location>
</feature>
<feature type="transmembrane region" description="Helical" evidence="5">
    <location>
        <begin position="203"/>
        <end position="220"/>
    </location>
</feature>
<reference evidence="7" key="2">
    <citation type="journal article" date="2023" name="BMC Genomics">
        <title>Pest status, molecular evolution, and epigenetic factors derived from the genome assembly of Frankliniella fusca, a thysanopteran phytovirus vector.</title>
        <authorList>
            <person name="Catto M.A."/>
            <person name="Labadie P.E."/>
            <person name="Jacobson A.L."/>
            <person name="Kennedy G.G."/>
            <person name="Srinivasan R."/>
            <person name="Hunt B.G."/>
        </authorList>
    </citation>
    <scope>NUCLEOTIDE SEQUENCE</scope>
    <source>
        <strain evidence="7">PL_HMW_Pooled</strain>
    </source>
</reference>
<evidence type="ECO:0000256" key="3">
    <source>
        <dbReference type="ARBA" id="ARBA00022989"/>
    </source>
</evidence>
<feature type="transmembrane region" description="Helical" evidence="5">
    <location>
        <begin position="405"/>
        <end position="426"/>
    </location>
</feature>
<dbReference type="FunFam" id="1.20.1740.10:FF:000010">
    <property type="entry name" value="probable cationic amino acid transporter"/>
    <property type="match status" value="1"/>
</dbReference>